<organism evidence="1 2">
    <name type="scientific">Mycolicibacterium sarraceniae</name>
    <dbReference type="NCBI Taxonomy" id="1534348"/>
    <lineage>
        <taxon>Bacteria</taxon>
        <taxon>Bacillati</taxon>
        <taxon>Actinomycetota</taxon>
        <taxon>Actinomycetes</taxon>
        <taxon>Mycobacteriales</taxon>
        <taxon>Mycobacteriaceae</taxon>
        <taxon>Mycolicibacterium</taxon>
    </lineage>
</organism>
<dbReference type="KEGG" id="msar:MSAR_17470"/>
<name>A0A7I7SQC4_9MYCO</name>
<dbReference type="EMBL" id="AP022595">
    <property type="protein sequence ID" value="BBY58611.1"/>
    <property type="molecule type" value="Genomic_DNA"/>
</dbReference>
<evidence type="ECO:0000313" key="2">
    <source>
        <dbReference type="Proteomes" id="UP000466445"/>
    </source>
</evidence>
<sequence length="87" mass="9540">MVPWPHEIAQRRQIYGVGGGDLGRHLSTLAIGAWRRRRLGGIEPTEDFMRLSTRNQLKGTITADLGLTEGQPATVLAKSTEVMIGVE</sequence>
<dbReference type="AlphaFoldDB" id="A0A7I7SQC4"/>
<evidence type="ECO:0000313" key="1">
    <source>
        <dbReference type="EMBL" id="BBY58611.1"/>
    </source>
</evidence>
<gene>
    <name evidence="1" type="ORF">MSAR_17470</name>
</gene>
<proteinExistence type="predicted"/>
<accession>A0A7I7SQC4</accession>
<dbReference type="Proteomes" id="UP000466445">
    <property type="component" value="Chromosome"/>
</dbReference>
<protein>
    <submittedName>
        <fullName evidence="1">Uncharacterized protein</fullName>
    </submittedName>
</protein>
<dbReference type="InterPro" id="IPR008995">
    <property type="entry name" value="Mo/tungstate-bd_C_term_dom"/>
</dbReference>
<dbReference type="SUPFAM" id="SSF50331">
    <property type="entry name" value="MOP-like"/>
    <property type="match status" value="1"/>
</dbReference>
<reference evidence="1 2" key="1">
    <citation type="journal article" date="2019" name="Emerg. Microbes Infect.">
        <title>Comprehensive subspecies identification of 175 nontuberculous mycobacteria species based on 7547 genomic profiles.</title>
        <authorList>
            <person name="Matsumoto Y."/>
            <person name="Kinjo T."/>
            <person name="Motooka D."/>
            <person name="Nabeya D."/>
            <person name="Jung N."/>
            <person name="Uechi K."/>
            <person name="Horii T."/>
            <person name="Iida T."/>
            <person name="Fujita J."/>
            <person name="Nakamura S."/>
        </authorList>
    </citation>
    <scope>NUCLEOTIDE SEQUENCE [LARGE SCALE GENOMIC DNA]</scope>
    <source>
        <strain evidence="1 2">JCM 30395</strain>
    </source>
</reference>
<keyword evidence="2" id="KW-1185">Reference proteome</keyword>